<comment type="similarity">
    <text evidence="1">Belongs to the AB hydrolase superfamily. AB hydrolase 2 family.</text>
</comment>
<dbReference type="KEGG" id="ngr:NAEGRDRAFT_74995"/>
<sequence length="305" mass="34684">MSQLDESLASKWKKFKSFNFEANTQWKEYQENLTFPENLSAEKKQSLLSKYQKKFYLKHVDPTLKSYEIPYSVSELNGDSHNATMIFLHGFGDQSDGWSQTFDRFLSDEKFKKLKFLVPNAPSQPISLGFGMSFKSWYNVKSLAVEGPDVNEDVPSMEACFEKITQLIDREINEFGVDPSRIIISGFSQGGSVAFYYGLSCKYKLGGIAILSSWLPLRTQLQSLLQNPEFDFKNCKTPIFIAHGDADNVLEYKYGVSSKDYLVNQVLNQGGGSEHVEFHTYKGMGHSSNEEELRDLGRFIGKVLN</sequence>
<dbReference type="InterPro" id="IPR003140">
    <property type="entry name" value="PLipase/COase/thioEstase"/>
</dbReference>
<dbReference type="OrthoDB" id="2418081at2759"/>
<evidence type="ECO:0000313" key="5">
    <source>
        <dbReference type="Proteomes" id="UP000006671"/>
    </source>
</evidence>
<dbReference type="Proteomes" id="UP000006671">
    <property type="component" value="Unassembled WGS sequence"/>
</dbReference>
<dbReference type="FunCoup" id="D2W0V6">
    <property type="interactions" value="329"/>
</dbReference>
<dbReference type="GO" id="GO:0008474">
    <property type="term" value="F:palmitoyl-(protein) hydrolase activity"/>
    <property type="evidence" value="ECO:0007669"/>
    <property type="project" value="TreeGrafter"/>
</dbReference>
<dbReference type="PANTHER" id="PTHR10655:SF17">
    <property type="entry name" value="LYSOPHOSPHOLIPASE-LIKE PROTEIN 1"/>
    <property type="match status" value="1"/>
</dbReference>
<organism evidence="5">
    <name type="scientific">Naegleria gruberi</name>
    <name type="common">Amoeba</name>
    <dbReference type="NCBI Taxonomy" id="5762"/>
    <lineage>
        <taxon>Eukaryota</taxon>
        <taxon>Discoba</taxon>
        <taxon>Heterolobosea</taxon>
        <taxon>Tetramitia</taxon>
        <taxon>Eutetramitia</taxon>
        <taxon>Vahlkampfiidae</taxon>
        <taxon>Naegleria</taxon>
    </lineage>
</organism>
<dbReference type="PANTHER" id="PTHR10655">
    <property type="entry name" value="LYSOPHOSPHOLIPASE-RELATED"/>
    <property type="match status" value="1"/>
</dbReference>
<dbReference type="eggNOG" id="KOG2112">
    <property type="taxonomic scope" value="Eukaryota"/>
</dbReference>
<evidence type="ECO:0000259" key="3">
    <source>
        <dbReference type="Pfam" id="PF02230"/>
    </source>
</evidence>
<dbReference type="OMA" id="SWFDIAN"/>
<keyword evidence="2" id="KW-0378">Hydrolase</keyword>
<feature type="domain" description="Phospholipase/carboxylesterase/thioesterase" evidence="3">
    <location>
        <begin position="78"/>
        <end position="303"/>
    </location>
</feature>
<dbReference type="Gene3D" id="3.40.50.1820">
    <property type="entry name" value="alpha/beta hydrolase"/>
    <property type="match status" value="1"/>
</dbReference>
<accession>D2W0V6</accession>
<reference evidence="4 5" key="1">
    <citation type="journal article" date="2010" name="Cell">
        <title>The genome of Naegleria gruberi illuminates early eukaryotic versatility.</title>
        <authorList>
            <person name="Fritz-Laylin L.K."/>
            <person name="Prochnik S.E."/>
            <person name="Ginger M.L."/>
            <person name="Dacks J.B."/>
            <person name="Carpenter M.L."/>
            <person name="Field M.C."/>
            <person name="Kuo A."/>
            <person name="Paredez A."/>
            <person name="Chapman J."/>
            <person name="Pham J."/>
            <person name="Shu S."/>
            <person name="Neupane R."/>
            <person name="Cipriano M."/>
            <person name="Mancuso J."/>
            <person name="Tu H."/>
            <person name="Salamov A."/>
            <person name="Lindquist E."/>
            <person name="Shapiro H."/>
            <person name="Lucas S."/>
            <person name="Grigoriev I.V."/>
            <person name="Cande W.Z."/>
            <person name="Fulton C."/>
            <person name="Rokhsar D.S."/>
            <person name="Dawson S.C."/>
        </authorList>
    </citation>
    <scope>NUCLEOTIDE SEQUENCE [LARGE SCALE GENOMIC DNA]</scope>
    <source>
        <strain evidence="4 5">NEG-M</strain>
    </source>
</reference>
<evidence type="ECO:0000313" key="4">
    <source>
        <dbReference type="EMBL" id="EFC37209.1"/>
    </source>
</evidence>
<name>D2W0V6_NAEGR</name>
<dbReference type="InterPro" id="IPR050565">
    <property type="entry name" value="LYPA1-2/EST-like"/>
</dbReference>
<dbReference type="STRING" id="5762.D2W0V6"/>
<dbReference type="Pfam" id="PF02230">
    <property type="entry name" value="Abhydrolase_2"/>
    <property type="match status" value="1"/>
</dbReference>
<dbReference type="InParanoid" id="D2W0V6"/>
<dbReference type="GO" id="GO:0052689">
    <property type="term" value="F:carboxylic ester hydrolase activity"/>
    <property type="evidence" value="ECO:0007669"/>
    <property type="project" value="TreeGrafter"/>
</dbReference>
<dbReference type="InterPro" id="IPR029058">
    <property type="entry name" value="AB_hydrolase_fold"/>
</dbReference>
<proteinExistence type="inferred from homology"/>
<gene>
    <name evidence="4" type="ORF">NAEGRDRAFT_74995</name>
</gene>
<dbReference type="EMBL" id="GG738920">
    <property type="protein sequence ID" value="EFC37209.1"/>
    <property type="molecule type" value="Genomic_DNA"/>
</dbReference>
<keyword evidence="5" id="KW-1185">Reference proteome</keyword>
<protein>
    <submittedName>
        <fullName evidence="4">Predicted protein</fullName>
    </submittedName>
</protein>
<dbReference type="GO" id="GO:0005737">
    <property type="term" value="C:cytoplasm"/>
    <property type="evidence" value="ECO:0007669"/>
    <property type="project" value="TreeGrafter"/>
</dbReference>
<dbReference type="GeneID" id="8856963"/>
<dbReference type="VEuPathDB" id="AmoebaDB:NAEGRDRAFT_74995"/>
<dbReference type="SUPFAM" id="SSF53474">
    <property type="entry name" value="alpha/beta-Hydrolases"/>
    <property type="match status" value="1"/>
</dbReference>
<dbReference type="AlphaFoldDB" id="D2W0V6"/>
<dbReference type="RefSeq" id="XP_002669953.1">
    <property type="nucleotide sequence ID" value="XM_002669907.1"/>
</dbReference>
<evidence type="ECO:0000256" key="2">
    <source>
        <dbReference type="ARBA" id="ARBA00022801"/>
    </source>
</evidence>
<evidence type="ECO:0000256" key="1">
    <source>
        <dbReference type="ARBA" id="ARBA00006499"/>
    </source>
</evidence>